<keyword evidence="2" id="KW-0784">Thiamine biosynthesis</keyword>
<dbReference type="EC" id="1.4.3.19" evidence="5"/>
<gene>
    <name evidence="7" type="primary">thiO</name>
    <name evidence="7" type="ORF">V2H45_14800</name>
</gene>
<dbReference type="SUPFAM" id="SSF51905">
    <property type="entry name" value="FAD/NAD(P)-binding domain"/>
    <property type="match status" value="1"/>
</dbReference>
<dbReference type="InterPro" id="IPR012727">
    <property type="entry name" value="Gly_oxidase_ThiO"/>
</dbReference>
<comment type="catalytic activity">
    <reaction evidence="4">
        <text>glycine + O2 + H2O = glyoxylate + H2O2 + NH4(+)</text>
        <dbReference type="Rhea" id="RHEA:11532"/>
        <dbReference type="ChEBI" id="CHEBI:15377"/>
        <dbReference type="ChEBI" id="CHEBI:15379"/>
        <dbReference type="ChEBI" id="CHEBI:16240"/>
        <dbReference type="ChEBI" id="CHEBI:28938"/>
        <dbReference type="ChEBI" id="CHEBI:36655"/>
        <dbReference type="ChEBI" id="CHEBI:57305"/>
        <dbReference type="EC" id="1.4.3.19"/>
    </reaction>
</comment>
<dbReference type="Pfam" id="PF01266">
    <property type="entry name" value="DAO"/>
    <property type="match status" value="1"/>
</dbReference>
<dbReference type="GO" id="GO:0009228">
    <property type="term" value="P:thiamine biosynthetic process"/>
    <property type="evidence" value="ECO:0007669"/>
    <property type="project" value="UniProtKB-KW"/>
</dbReference>
<keyword evidence="8" id="KW-1185">Reference proteome</keyword>
<dbReference type="GO" id="GO:0043799">
    <property type="term" value="F:glycine oxidase activity"/>
    <property type="evidence" value="ECO:0007669"/>
    <property type="project" value="UniProtKB-EC"/>
</dbReference>
<reference evidence="7" key="1">
    <citation type="submission" date="2024-01" db="EMBL/GenBank/DDBJ databases">
        <title>Bank of Algae and Cyanobacteria of the Azores (BACA) strain genomes.</title>
        <authorList>
            <person name="Luz R."/>
            <person name="Cordeiro R."/>
            <person name="Fonseca A."/>
            <person name="Goncalves V."/>
        </authorList>
    </citation>
    <scope>NUCLEOTIDE SEQUENCE</scope>
    <source>
        <strain evidence="7">BACA0141</strain>
    </source>
</reference>
<dbReference type="InterPro" id="IPR006076">
    <property type="entry name" value="FAD-dep_OxRdtase"/>
</dbReference>
<evidence type="ECO:0000256" key="1">
    <source>
        <dbReference type="ARBA" id="ARBA00004948"/>
    </source>
</evidence>
<dbReference type="PANTHER" id="PTHR13847:SF289">
    <property type="entry name" value="GLYCINE OXIDASE"/>
    <property type="match status" value="1"/>
</dbReference>
<evidence type="ECO:0000256" key="3">
    <source>
        <dbReference type="ARBA" id="ARBA00023002"/>
    </source>
</evidence>
<dbReference type="Gene3D" id="3.30.9.10">
    <property type="entry name" value="D-Amino Acid Oxidase, subunit A, domain 2"/>
    <property type="match status" value="1"/>
</dbReference>
<evidence type="ECO:0000313" key="7">
    <source>
        <dbReference type="EMBL" id="MEE3718007.1"/>
    </source>
</evidence>
<feature type="domain" description="FAD dependent oxidoreductase" evidence="6">
    <location>
        <begin position="3"/>
        <end position="332"/>
    </location>
</feature>
<dbReference type="GO" id="GO:0005737">
    <property type="term" value="C:cytoplasm"/>
    <property type="evidence" value="ECO:0007669"/>
    <property type="project" value="TreeGrafter"/>
</dbReference>
<sequence>MADVLVIGGGVIGLATALELRQRGLTVTVLERDVCGQAATWAAGGMLAPEAERLEGDLRELGIRSRSLYAEWIRKIVHLTGQSCGYWCCGILSPISCSDADAETVKEHPKYIDRVHLDKRQSGLGDSVSGALWLPEDGQVDNRLLAKALILALRSLDVEILEGTSVDRIVTQGDRVLHLETSRGKLKAEHYLLATGAWARSLLPLPISPRKGQMLSVFDPNRSLQTVIFGKNTYLIPRQDGTLVIGATVEDVEFAPGNTGAGMHRLLSQAIALYPAIADMTIQETWWGFRPHAPNEIPILGASHYENLSLATGHYRNGILFAPITAQFLTDWICDRKVDPLLKALSDFR</sequence>
<evidence type="ECO:0000313" key="8">
    <source>
        <dbReference type="Proteomes" id="UP001333818"/>
    </source>
</evidence>
<accession>A0AAW9PY48</accession>
<dbReference type="InterPro" id="IPR036188">
    <property type="entry name" value="FAD/NAD-bd_sf"/>
</dbReference>
<dbReference type="PANTHER" id="PTHR13847">
    <property type="entry name" value="SARCOSINE DEHYDROGENASE-RELATED"/>
    <property type="match status" value="1"/>
</dbReference>
<proteinExistence type="predicted"/>
<organism evidence="7 8">
    <name type="scientific">Tumidithrix elongata BACA0141</name>
    <dbReference type="NCBI Taxonomy" id="2716417"/>
    <lineage>
        <taxon>Bacteria</taxon>
        <taxon>Bacillati</taxon>
        <taxon>Cyanobacteriota</taxon>
        <taxon>Cyanophyceae</taxon>
        <taxon>Pseudanabaenales</taxon>
        <taxon>Pseudanabaenaceae</taxon>
        <taxon>Tumidithrix</taxon>
        <taxon>Tumidithrix elongata</taxon>
    </lineage>
</organism>
<evidence type="ECO:0000256" key="2">
    <source>
        <dbReference type="ARBA" id="ARBA00022977"/>
    </source>
</evidence>
<dbReference type="AlphaFoldDB" id="A0AAW9PY48"/>
<dbReference type="NCBIfam" id="TIGR02352">
    <property type="entry name" value="thiamin_ThiO"/>
    <property type="match status" value="1"/>
</dbReference>
<comment type="pathway">
    <text evidence="1">Cofactor biosynthesis; thiamine diphosphate biosynthesis.</text>
</comment>
<dbReference type="EMBL" id="JAZBJZ010000061">
    <property type="protein sequence ID" value="MEE3718007.1"/>
    <property type="molecule type" value="Genomic_DNA"/>
</dbReference>
<evidence type="ECO:0000256" key="4">
    <source>
        <dbReference type="ARBA" id="ARBA00049872"/>
    </source>
</evidence>
<keyword evidence="3 7" id="KW-0560">Oxidoreductase</keyword>
<evidence type="ECO:0000256" key="5">
    <source>
        <dbReference type="ARBA" id="ARBA00050018"/>
    </source>
</evidence>
<evidence type="ECO:0000259" key="6">
    <source>
        <dbReference type="Pfam" id="PF01266"/>
    </source>
</evidence>
<dbReference type="SUPFAM" id="SSF54373">
    <property type="entry name" value="FAD-linked reductases, C-terminal domain"/>
    <property type="match status" value="1"/>
</dbReference>
<dbReference type="GO" id="GO:0050660">
    <property type="term" value="F:flavin adenine dinucleotide binding"/>
    <property type="evidence" value="ECO:0007669"/>
    <property type="project" value="InterPro"/>
</dbReference>
<dbReference type="Gene3D" id="3.50.50.60">
    <property type="entry name" value="FAD/NAD(P)-binding domain"/>
    <property type="match status" value="1"/>
</dbReference>
<name>A0AAW9PY48_9CYAN</name>
<dbReference type="Proteomes" id="UP001333818">
    <property type="component" value="Unassembled WGS sequence"/>
</dbReference>
<protein>
    <recommendedName>
        <fullName evidence="5">glycine oxidase</fullName>
        <ecNumber evidence="5">1.4.3.19</ecNumber>
    </recommendedName>
</protein>
<dbReference type="RefSeq" id="WP_330484438.1">
    <property type="nucleotide sequence ID" value="NZ_JAZBJZ010000061.1"/>
</dbReference>
<comment type="caution">
    <text evidence="7">The sequence shown here is derived from an EMBL/GenBank/DDBJ whole genome shotgun (WGS) entry which is preliminary data.</text>
</comment>